<keyword evidence="2" id="KW-1015">Disulfide bond</keyword>
<name>A0A6I9WYY2_9HYME</name>
<dbReference type="PANTHER" id="PTHR46403:SF1">
    <property type="entry name" value="TP53-REGULATED INHIBITOR OF APOPTOSIS 1"/>
    <property type="match status" value="1"/>
</dbReference>
<dbReference type="KEGG" id="pbar:105434127"/>
<proteinExistence type="inferred from homology"/>
<sequence>MRGRVRGVESAQSATMEDCSELKQKYDACFNNWFSEKFLKGDTNDSMCAPLLKVYKDCVAKAMKEHHIELKELETNYLETEKEKKPHS</sequence>
<gene>
    <name evidence="5" type="primary">LOC105434127</name>
</gene>
<dbReference type="GO" id="GO:0005758">
    <property type="term" value="C:mitochondrial intermembrane space"/>
    <property type="evidence" value="ECO:0007669"/>
    <property type="project" value="TreeGrafter"/>
</dbReference>
<dbReference type="GO" id="GO:0005634">
    <property type="term" value="C:nucleus"/>
    <property type="evidence" value="ECO:0007669"/>
    <property type="project" value="TreeGrafter"/>
</dbReference>
<dbReference type="RefSeq" id="XP_011648048.1">
    <property type="nucleotide sequence ID" value="XM_011649746.2"/>
</dbReference>
<dbReference type="GO" id="GO:0005829">
    <property type="term" value="C:cytosol"/>
    <property type="evidence" value="ECO:0007669"/>
    <property type="project" value="TreeGrafter"/>
</dbReference>
<evidence type="ECO:0000256" key="3">
    <source>
        <dbReference type="ARBA" id="ARBA00023706"/>
    </source>
</evidence>
<dbReference type="GeneID" id="105434127"/>
<comment type="catalytic activity">
    <reaction evidence="3">
        <text>a 1,2-diacyl-sn-glycero-3-phosphate(in) = a 1,2-diacyl-sn-glycero-3-phosphate(out)</text>
        <dbReference type="Rhea" id="RHEA:36435"/>
        <dbReference type="ChEBI" id="CHEBI:58608"/>
    </reaction>
</comment>
<dbReference type="PANTHER" id="PTHR46403">
    <property type="entry name" value="TP53-REGULATED INHIBITOR OF APOPTOSIS 1"/>
    <property type="match status" value="1"/>
</dbReference>
<organism evidence="4 5">
    <name type="scientific">Pogonomyrmex barbatus</name>
    <name type="common">red harvester ant</name>
    <dbReference type="NCBI Taxonomy" id="144034"/>
    <lineage>
        <taxon>Eukaryota</taxon>
        <taxon>Metazoa</taxon>
        <taxon>Ecdysozoa</taxon>
        <taxon>Arthropoda</taxon>
        <taxon>Hexapoda</taxon>
        <taxon>Insecta</taxon>
        <taxon>Pterygota</taxon>
        <taxon>Neoptera</taxon>
        <taxon>Endopterygota</taxon>
        <taxon>Hymenoptera</taxon>
        <taxon>Apocrita</taxon>
        <taxon>Aculeata</taxon>
        <taxon>Formicoidea</taxon>
        <taxon>Formicidae</taxon>
        <taxon>Myrmicinae</taxon>
        <taxon>Pogonomyrmex</taxon>
    </lineage>
</organism>
<accession>A0A6I9WYY2</accession>
<evidence type="ECO:0000256" key="2">
    <source>
        <dbReference type="ARBA" id="ARBA00023157"/>
    </source>
</evidence>
<evidence type="ECO:0000256" key="1">
    <source>
        <dbReference type="ARBA" id="ARBA00006196"/>
    </source>
</evidence>
<dbReference type="GO" id="GO:0045332">
    <property type="term" value="P:phospholipid translocation"/>
    <property type="evidence" value="ECO:0007669"/>
    <property type="project" value="TreeGrafter"/>
</dbReference>
<dbReference type="OrthoDB" id="19091at2759"/>
<reference evidence="5" key="1">
    <citation type="submission" date="2025-08" db="UniProtKB">
        <authorList>
            <consortium name="RefSeq"/>
        </authorList>
    </citation>
    <scope>IDENTIFICATION</scope>
</reference>
<dbReference type="Pfam" id="PF05254">
    <property type="entry name" value="UPF0203"/>
    <property type="match status" value="1"/>
</dbReference>
<protein>
    <submittedName>
        <fullName evidence="5">TP53-regulated inhibitor of apoptosis 1-like isoform X1</fullName>
    </submittedName>
</protein>
<dbReference type="Proteomes" id="UP000504615">
    <property type="component" value="Unplaced"/>
</dbReference>
<dbReference type="AlphaFoldDB" id="A0A6I9WYY2"/>
<comment type="similarity">
    <text evidence="1">Belongs to the TRIAP1/MDM35 family.</text>
</comment>
<dbReference type="GO" id="GO:1990050">
    <property type="term" value="F:phosphatidic acid transfer activity"/>
    <property type="evidence" value="ECO:0007669"/>
    <property type="project" value="TreeGrafter"/>
</dbReference>
<evidence type="ECO:0000313" key="5">
    <source>
        <dbReference type="RefSeq" id="XP_011648048.1"/>
    </source>
</evidence>
<evidence type="ECO:0000313" key="4">
    <source>
        <dbReference type="Proteomes" id="UP000504615"/>
    </source>
</evidence>
<dbReference type="InterPro" id="IPR007918">
    <property type="entry name" value="MDM35_apoptosis"/>
</dbReference>
<keyword evidence="4" id="KW-1185">Reference proteome</keyword>